<feature type="binding site" evidence="12">
    <location>
        <position position="80"/>
    </location>
    <ligand>
        <name>a CDP-1,2-diacyl-sn-glycerol</name>
        <dbReference type="ChEBI" id="CHEBI:58332"/>
    </ligand>
</feature>
<protein>
    <recommendedName>
        <fullName evidence="9 12">Phosphatidylinositol phosphate synthase</fullName>
        <shortName evidence="12">PIP synthase</shortName>
        <ecNumber evidence="12">2.7.8.-</ecNumber>
    </recommendedName>
    <alternativeName>
        <fullName evidence="10 12">CDP-diacylglycerol--D-myo-inositol-3-phosphate 3-phosphatidyltransferase</fullName>
    </alternativeName>
</protein>
<dbReference type="EMBL" id="VFPQ01000001">
    <property type="protein sequence ID" value="TQM75201.1"/>
    <property type="molecule type" value="Genomic_DNA"/>
</dbReference>
<evidence type="ECO:0000256" key="4">
    <source>
        <dbReference type="ARBA" id="ARBA00011738"/>
    </source>
</evidence>
<evidence type="ECO:0000256" key="2">
    <source>
        <dbReference type="ARBA" id="ARBA00004805"/>
    </source>
</evidence>
<organism evidence="13 14">
    <name type="scientific">Thermopolyspora flexuosa</name>
    <dbReference type="NCBI Taxonomy" id="103836"/>
    <lineage>
        <taxon>Bacteria</taxon>
        <taxon>Bacillati</taxon>
        <taxon>Actinomycetota</taxon>
        <taxon>Actinomycetes</taxon>
        <taxon>Streptosporangiales</taxon>
        <taxon>Streptosporangiaceae</taxon>
        <taxon>Thermopolyspora</taxon>
    </lineage>
</organism>
<comment type="subcellular location">
    <subcellularLocation>
        <location evidence="12">Cell membrane</location>
        <topology evidence="12">Multi-pass membrane protein</topology>
    </subcellularLocation>
    <subcellularLocation>
        <location evidence="1">Endomembrane system</location>
        <topology evidence="1">Multi-pass membrane protein</topology>
    </subcellularLocation>
</comment>
<feature type="transmembrane region" description="Helical" evidence="12">
    <location>
        <begin position="152"/>
        <end position="169"/>
    </location>
</feature>
<keyword evidence="12" id="KW-0444">Lipid biosynthesis</keyword>
<evidence type="ECO:0000256" key="1">
    <source>
        <dbReference type="ARBA" id="ARBA00004127"/>
    </source>
</evidence>
<feature type="binding site" evidence="12">
    <location>
        <position position="87"/>
    </location>
    <ligand>
        <name>Mg(2+)</name>
        <dbReference type="ChEBI" id="CHEBI:18420"/>
        <label>2</label>
    </ligand>
</feature>
<dbReference type="GO" id="GO:0008654">
    <property type="term" value="P:phospholipid biosynthetic process"/>
    <property type="evidence" value="ECO:0007669"/>
    <property type="project" value="UniProtKB-UniRule"/>
</dbReference>
<evidence type="ECO:0000256" key="3">
    <source>
        <dbReference type="ARBA" id="ARBA00010441"/>
    </source>
</evidence>
<dbReference type="GO" id="GO:0000287">
    <property type="term" value="F:magnesium ion binding"/>
    <property type="evidence" value="ECO:0007669"/>
    <property type="project" value="UniProtKB-UniRule"/>
</dbReference>
<dbReference type="HAMAP" id="MF_02241">
    <property type="entry name" value="PIP_synthase"/>
    <property type="match status" value="1"/>
</dbReference>
<comment type="subunit">
    <text evidence="4 12">Homodimer.</text>
</comment>
<feature type="binding site" evidence="12">
    <location>
        <position position="69"/>
    </location>
    <ligand>
        <name>a CDP-1,2-diacyl-sn-glycerol</name>
        <dbReference type="ChEBI" id="CHEBI:58332"/>
    </ligand>
</feature>
<evidence type="ECO:0000256" key="5">
    <source>
        <dbReference type="ARBA" id="ARBA00022692"/>
    </source>
</evidence>
<keyword evidence="6 12" id="KW-1133">Transmembrane helix</keyword>
<evidence type="ECO:0000256" key="10">
    <source>
        <dbReference type="ARBA" id="ARBA00033137"/>
    </source>
</evidence>
<dbReference type="InterPro" id="IPR044268">
    <property type="entry name" value="PIP_synthase_PgsA1"/>
</dbReference>
<dbReference type="Proteomes" id="UP000319213">
    <property type="component" value="Unassembled WGS sequence"/>
</dbReference>
<evidence type="ECO:0000313" key="14">
    <source>
        <dbReference type="Proteomes" id="UP000319213"/>
    </source>
</evidence>
<dbReference type="InterPro" id="IPR043130">
    <property type="entry name" value="CDP-OH_PTrfase_TM_dom"/>
</dbReference>
<name>A0A543IXA0_9ACTN</name>
<dbReference type="AlphaFoldDB" id="A0A543IXA0"/>
<dbReference type="RefSeq" id="WP_142259260.1">
    <property type="nucleotide sequence ID" value="NZ_BMPV01000007.1"/>
</dbReference>
<dbReference type="InterPro" id="IPR000462">
    <property type="entry name" value="CDP-OH_P_trans"/>
</dbReference>
<comment type="catalytic activity">
    <reaction evidence="8 12">
        <text>1,2-di-(9Z-octadecenoyl)-sn-glycero-3-cytidine-5'-diphosphate + 1D-myo-inositol 3-phosphate = 1,2-di-(9Z-octadecenoyl)-sn-glycero-3-phospho-(1D-myo-inositol-3-phosphate) + CMP + H(+)</text>
        <dbReference type="Rhea" id="RHEA:61216"/>
        <dbReference type="ChEBI" id="CHEBI:15378"/>
        <dbReference type="ChEBI" id="CHEBI:58401"/>
        <dbReference type="ChEBI" id="CHEBI:60377"/>
        <dbReference type="ChEBI" id="CHEBI:85356"/>
        <dbReference type="ChEBI" id="CHEBI:144472"/>
    </reaction>
</comment>
<evidence type="ECO:0000256" key="6">
    <source>
        <dbReference type="ARBA" id="ARBA00022989"/>
    </source>
</evidence>
<comment type="caution">
    <text evidence="12">Lacks conserved residue(s) required for the propagation of feature annotation.</text>
</comment>
<keyword evidence="7 12" id="KW-0472">Membrane</keyword>
<comment type="caution">
    <text evidence="13">The sequence shown here is derived from an EMBL/GenBank/DDBJ whole genome shotgun (WGS) entry which is preliminary data.</text>
</comment>
<feature type="binding site" evidence="12">
    <location>
        <position position="91"/>
    </location>
    <ligand>
        <name>Mg(2+)</name>
        <dbReference type="ChEBI" id="CHEBI:18420"/>
        <label>2</label>
    </ligand>
</feature>
<evidence type="ECO:0000256" key="7">
    <source>
        <dbReference type="ARBA" id="ARBA00023136"/>
    </source>
</evidence>
<feature type="binding site" evidence="12">
    <location>
        <position position="65"/>
    </location>
    <ligand>
        <name>Mg(2+)</name>
        <dbReference type="ChEBI" id="CHEBI:18420"/>
        <label>2</label>
    </ligand>
</feature>
<feature type="transmembrane region" description="Helical" evidence="12">
    <location>
        <begin position="113"/>
        <end position="131"/>
    </location>
</feature>
<reference evidence="13 14" key="1">
    <citation type="submission" date="2019-06" db="EMBL/GenBank/DDBJ databases">
        <title>Sequencing the genomes of 1000 actinobacteria strains.</title>
        <authorList>
            <person name="Klenk H.-P."/>
        </authorList>
    </citation>
    <scope>NUCLEOTIDE SEQUENCE [LARGE SCALE GENOMIC DNA]</scope>
    <source>
        <strain evidence="13 14">DSM 43186</strain>
    </source>
</reference>
<evidence type="ECO:0000313" key="13">
    <source>
        <dbReference type="EMBL" id="TQM75201.1"/>
    </source>
</evidence>
<feature type="binding site" evidence="12">
    <location>
        <position position="87"/>
    </location>
    <ligand>
        <name>Mg(2+)</name>
        <dbReference type="ChEBI" id="CHEBI:18420"/>
        <label>1</label>
    </ligand>
</feature>
<keyword evidence="12" id="KW-1003">Cell membrane</keyword>
<dbReference type="OrthoDB" id="116551at2"/>
<feature type="binding site" evidence="12">
    <location>
        <position position="65"/>
    </location>
    <ligand>
        <name>Mg(2+)</name>
        <dbReference type="ChEBI" id="CHEBI:18420"/>
        <label>1</label>
    </ligand>
</feature>
<keyword evidence="12" id="KW-0443">Lipid metabolism</keyword>
<keyword evidence="12" id="KW-0594">Phospholipid biosynthesis</keyword>
<dbReference type="GO" id="GO:0016780">
    <property type="term" value="F:phosphotransferase activity, for other substituted phosphate groups"/>
    <property type="evidence" value="ECO:0007669"/>
    <property type="project" value="UniProtKB-UniRule"/>
</dbReference>
<keyword evidence="14" id="KW-1185">Reference proteome</keyword>
<feature type="transmembrane region" description="Helical" evidence="12">
    <location>
        <begin position="175"/>
        <end position="191"/>
    </location>
</feature>
<comment type="catalytic activity">
    <reaction evidence="11 12">
        <text>a CDP-1,2-diacyl-sn-glycerol + 1D-myo-inositol 3-phosphate = a 1,2-diacyl-sn-glycero-3-phospho-(1D-myo-inositol-3-phosphate) + CMP + H(+)</text>
        <dbReference type="Rhea" id="RHEA:60504"/>
        <dbReference type="ChEBI" id="CHEBI:15378"/>
        <dbReference type="ChEBI" id="CHEBI:58088"/>
        <dbReference type="ChEBI" id="CHEBI:58332"/>
        <dbReference type="ChEBI" id="CHEBI:58401"/>
        <dbReference type="ChEBI" id="CHEBI:60377"/>
    </reaction>
</comment>
<feature type="binding site" evidence="12">
    <location>
        <position position="68"/>
    </location>
    <ligand>
        <name>Mg(2+)</name>
        <dbReference type="ChEBI" id="CHEBI:18420"/>
        <label>1</label>
    </ligand>
</feature>
<feature type="binding site" evidence="12">
    <location>
        <begin position="28"/>
        <end position="31"/>
    </location>
    <ligand>
        <name>a CDP-1,2-diacyl-sn-glycerol</name>
        <dbReference type="ChEBI" id="CHEBI:58332"/>
    </ligand>
</feature>
<comment type="cofactor">
    <cofactor evidence="12">
        <name>Mg(2+)</name>
        <dbReference type="ChEBI" id="CHEBI:18420"/>
    </cofactor>
    <text evidence="12">Contains a di-nuclear catalytic Mg(2+) center.</text>
</comment>
<dbReference type="NCBIfam" id="NF045883">
    <property type="entry name" value="PIPSynth"/>
    <property type="match status" value="1"/>
</dbReference>
<evidence type="ECO:0000256" key="12">
    <source>
        <dbReference type="HAMAP-Rule" id="MF_02241"/>
    </source>
</evidence>
<feature type="active site" description="Proton acceptor" evidence="12">
    <location>
        <position position="91"/>
    </location>
</feature>
<evidence type="ECO:0000256" key="9">
    <source>
        <dbReference type="ARBA" id="ARBA00024082"/>
    </source>
</evidence>
<evidence type="ECO:0000256" key="11">
    <source>
        <dbReference type="ARBA" id="ARBA00048865"/>
    </source>
</evidence>
<comment type="pathway">
    <text evidence="2 12">Phospholipid metabolism; phosphatidylinositol phosphate biosynthesis.</text>
</comment>
<comment type="similarity">
    <text evidence="3 12">Belongs to the CDP-alcohol phosphatidyltransferase class-I family.</text>
</comment>
<keyword evidence="12 13" id="KW-0808">Transferase</keyword>
<feature type="transmembrane region" description="Helical" evidence="12">
    <location>
        <begin position="28"/>
        <end position="46"/>
    </location>
</feature>
<gene>
    <name evidence="13" type="ORF">FHX40_1903</name>
</gene>
<sequence>MLNVLRPTVSRVLTPLGRALADRGVSPNMVTAVGTLGTVASALYFFPRGELVWGALAVAVFALSDMIDGAVARAKGGTGSRWGAFLDSSLDRLADAAIFSALTWHFFTDDRPVLAGVTLFCLVAGMLVSYVKARAEGLGMTCNVGIAERTERLAVVLLSALLGGLGVPYLPDAGLWLLAAASAFTVVQRVLHVHRQAVTE</sequence>
<dbReference type="GO" id="GO:0012505">
    <property type="term" value="C:endomembrane system"/>
    <property type="evidence" value="ECO:0007669"/>
    <property type="project" value="UniProtKB-SubCell"/>
</dbReference>
<keyword evidence="12" id="KW-0479">Metal-binding</keyword>
<feature type="binding site" evidence="12">
    <location>
        <position position="73"/>
    </location>
    <ligand>
        <name>a CDP-1,2-diacyl-sn-glycerol</name>
        <dbReference type="ChEBI" id="CHEBI:58332"/>
    </ligand>
</feature>
<accession>A0A543IXA0</accession>
<dbReference type="Gene3D" id="1.20.120.1760">
    <property type="match status" value="1"/>
</dbReference>
<dbReference type="UniPathway" id="UPA00220"/>
<comment type="function">
    <text evidence="12">Catalyzes the conjugation of the 1'-hydroxyl group of D-myo-inositol-3-phosphate (also named L-myo-inositol-1-phosphate) with a lipid tail of cytidine diphosphate diacylglycerol (CDP-DAG), forming phosphatidylinositol phosphate (PIP) and CMP. PIP is a precursor of phosphatidylinositol (PI) which is an essential lipid required for cell wall formation.</text>
</comment>
<evidence type="ECO:0000256" key="8">
    <source>
        <dbReference type="ARBA" id="ARBA00023935"/>
    </source>
</evidence>
<keyword evidence="5 12" id="KW-0812">Transmembrane</keyword>
<dbReference type="Pfam" id="PF01066">
    <property type="entry name" value="CDP-OH_P_transf"/>
    <property type="match status" value="1"/>
</dbReference>
<dbReference type="GO" id="GO:0005886">
    <property type="term" value="C:plasma membrane"/>
    <property type="evidence" value="ECO:0007669"/>
    <property type="project" value="UniProtKB-SubCell"/>
</dbReference>
<keyword evidence="12" id="KW-1208">Phospholipid metabolism</keyword>
<proteinExistence type="inferred from homology"/>
<keyword evidence="12" id="KW-0460">Magnesium</keyword>
<dbReference type="EC" id="2.7.8.-" evidence="12"/>
<feature type="transmembrane region" description="Helical" evidence="12">
    <location>
        <begin position="52"/>
        <end position="72"/>
    </location>
</feature>